<dbReference type="PANTHER" id="PTHR15503">
    <property type="entry name" value="LDOC1 RELATED"/>
    <property type="match status" value="1"/>
</dbReference>
<sequence>MSGALHLNTFVLNSLITTEQQRLVPKFCDLPAVRLVSETTKNTHVQVPHAQDGLLYVPLVFGTTKPGQFKRVQALLNIGASMLIVKQDLVDSLALQDDTVPTSASFIVGNGQATMSSAKLSTKIRISNSIFHSEMHEFYIMVKDCNFQVILGLDWIRKHGVSIDFDNKITDIKCRNILACCPIKSAPQDWLLLAVAPVTPLTECASPTPSFHSCDTSFSAEFSSVPSPFVPPSLDPTLYDTRMGSLTFGLNKDLTFSAYSSGLSELSNDSMSLLPSSETMLPMINTMVDTTSSQTLTTTEPTLPPQYQDFAKVFSKIEADKLPPHRSYDHKIPLVPDAVVPYGPMYSMSQLELKTLYDYI</sequence>
<dbReference type="SUPFAM" id="SSF50630">
    <property type="entry name" value="Acid proteases"/>
    <property type="match status" value="1"/>
</dbReference>
<dbReference type="STRING" id="91626.A0A0C9M5H1"/>
<dbReference type="Proteomes" id="UP000053815">
    <property type="component" value="Unassembled WGS sequence"/>
</dbReference>
<protein>
    <submittedName>
        <fullName evidence="1">Uncharacterized protein</fullName>
    </submittedName>
</protein>
<accession>A0A0C9M5H1</accession>
<dbReference type="PANTHER" id="PTHR15503:SF22">
    <property type="entry name" value="TRANSPOSON TY3-I GAG POLYPROTEIN"/>
    <property type="match status" value="1"/>
</dbReference>
<keyword evidence="2" id="KW-1185">Reference proteome</keyword>
<dbReference type="AlphaFoldDB" id="A0A0C9M5H1"/>
<dbReference type="EMBL" id="DF836300">
    <property type="protein sequence ID" value="GAN01729.1"/>
    <property type="molecule type" value="Genomic_DNA"/>
</dbReference>
<dbReference type="InterPro" id="IPR021109">
    <property type="entry name" value="Peptidase_aspartic_dom_sf"/>
</dbReference>
<dbReference type="InterPro" id="IPR032567">
    <property type="entry name" value="RTL1-rel"/>
</dbReference>
<reference evidence="1" key="1">
    <citation type="submission" date="2014-09" db="EMBL/GenBank/DDBJ databases">
        <title>Draft genome sequence of an oleaginous Mucoromycotina fungus Mucor ambiguus NBRC6742.</title>
        <authorList>
            <person name="Takeda I."/>
            <person name="Yamane N."/>
            <person name="Morita T."/>
            <person name="Tamano K."/>
            <person name="Machida M."/>
            <person name="Baker S."/>
            <person name="Koike H."/>
        </authorList>
    </citation>
    <scope>NUCLEOTIDE SEQUENCE</scope>
    <source>
        <strain evidence="1">NBRC 6742</strain>
    </source>
</reference>
<dbReference type="OrthoDB" id="2447685at2759"/>
<evidence type="ECO:0000313" key="2">
    <source>
        <dbReference type="Proteomes" id="UP000053815"/>
    </source>
</evidence>
<dbReference type="Gene3D" id="2.40.70.10">
    <property type="entry name" value="Acid Proteases"/>
    <property type="match status" value="1"/>
</dbReference>
<proteinExistence type="predicted"/>
<dbReference type="Pfam" id="PF13650">
    <property type="entry name" value="Asp_protease_2"/>
    <property type="match status" value="1"/>
</dbReference>
<name>A0A0C9M5H1_9FUNG</name>
<organism evidence="1">
    <name type="scientific">Mucor ambiguus</name>
    <dbReference type="NCBI Taxonomy" id="91626"/>
    <lineage>
        <taxon>Eukaryota</taxon>
        <taxon>Fungi</taxon>
        <taxon>Fungi incertae sedis</taxon>
        <taxon>Mucoromycota</taxon>
        <taxon>Mucoromycotina</taxon>
        <taxon>Mucoromycetes</taxon>
        <taxon>Mucorales</taxon>
        <taxon>Mucorineae</taxon>
        <taxon>Mucoraceae</taxon>
        <taxon>Mucor</taxon>
    </lineage>
</organism>
<gene>
    <name evidence="1" type="ORF">MAM1_0011c01164</name>
</gene>
<evidence type="ECO:0000313" key="1">
    <source>
        <dbReference type="EMBL" id="GAN01729.1"/>
    </source>
</evidence>
<dbReference type="CDD" id="cd00303">
    <property type="entry name" value="retropepsin_like"/>
    <property type="match status" value="1"/>
</dbReference>